<evidence type="ECO:0000313" key="4">
    <source>
        <dbReference type="Proteomes" id="UP001165292"/>
    </source>
</evidence>
<feature type="region of interest" description="Disordered" evidence="1">
    <location>
        <begin position="16"/>
        <end position="101"/>
    </location>
</feature>
<feature type="compositionally biased region" description="Basic and acidic residues" evidence="1">
    <location>
        <begin position="48"/>
        <end position="63"/>
    </location>
</feature>
<dbReference type="EMBL" id="JAMYBS010000002">
    <property type="protein sequence ID" value="MCO7543729.1"/>
    <property type="molecule type" value="Genomic_DNA"/>
</dbReference>
<dbReference type="Proteomes" id="UP001165292">
    <property type="component" value="Unassembled WGS sequence"/>
</dbReference>
<evidence type="ECO:0000256" key="1">
    <source>
        <dbReference type="SAM" id="MobiDB-lite"/>
    </source>
</evidence>
<sequence length="101" mass="10377">MKKSILIIALSTLVAAPAFAQHPAGTPEDREGSSSSTMGNPAPQETVETQKDHKGRTVTEDGRPVAQPDNGDDGDADSKDPTRHSSPGGVSDPASDPGSLE</sequence>
<keyword evidence="2" id="KW-0732">Signal</keyword>
<feature type="signal peptide" evidence="2">
    <location>
        <begin position="1"/>
        <end position="20"/>
    </location>
</feature>
<reference evidence="3" key="1">
    <citation type="submission" date="2022-06" db="EMBL/GenBank/DDBJ databases">
        <title>Detection of beta-lactamases in bacteria of animal origin.</title>
        <authorList>
            <person name="Mlynarcik P."/>
            <person name="Zdarska V."/>
            <person name="Chudobova H."/>
            <person name="Prochazkova P."/>
            <person name="Hricova K."/>
            <person name="Mezerova K."/>
            <person name="Bardon J."/>
            <person name="Dolejska M."/>
            <person name="Sukkar I."/>
            <person name="Kolar M."/>
        </authorList>
    </citation>
    <scope>NUCLEOTIDE SEQUENCE</scope>
    <source>
        <strain evidence="3">S 300-3</strain>
    </source>
</reference>
<dbReference type="AlphaFoldDB" id="A0AA42BCY6"/>
<comment type="caution">
    <text evidence="3">The sequence shown here is derived from an EMBL/GenBank/DDBJ whole genome shotgun (WGS) entry which is preliminary data.</text>
</comment>
<feature type="chain" id="PRO_5041414451" evidence="2">
    <location>
        <begin position="21"/>
        <end position="101"/>
    </location>
</feature>
<accession>A0AA42BCY6</accession>
<proteinExistence type="predicted"/>
<gene>
    <name evidence="3" type="ORF">NJF43_03045</name>
</gene>
<name>A0AA42BCY6_9GAMM</name>
<protein>
    <submittedName>
        <fullName evidence="3">Uncharacterized protein</fullName>
    </submittedName>
</protein>
<organism evidence="3 4">
    <name type="scientific">Stutzerimonas nitrititolerans</name>
    <dbReference type="NCBI Taxonomy" id="2482751"/>
    <lineage>
        <taxon>Bacteria</taxon>
        <taxon>Pseudomonadati</taxon>
        <taxon>Pseudomonadota</taxon>
        <taxon>Gammaproteobacteria</taxon>
        <taxon>Pseudomonadales</taxon>
        <taxon>Pseudomonadaceae</taxon>
        <taxon>Stutzerimonas</taxon>
    </lineage>
</organism>
<dbReference type="RefSeq" id="WP_058078618.1">
    <property type="nucleotide sequence ID" value="NZ_DALZQH010000006.1"/>
</dbReference>
<evidence type="ECO:0000313" key="3">
    <source>
        <dbReference type="EMBL" id="MCO7543729.1"/>
    </source>
</evidence>
<evidence type="ECO:0000256" key="2">
    <source>
        <dbReference type="SAM" id="SignalP"/>
    </source>
</evidence>